<evidence type="ECO:0000256" key="1">
    <source>
        <dbReference type="SAM" id="Phobius"/>
    </source>
</evidence>
<feature type="transmembrane region" description="Helical" evidence="1">
    <location>
        <begin position="252"/>
        <end position="272"/>
    </location>
</feature>
<proteinExistence type="predicted"/>
<gene>
    <name evidence="2" type="ORF">CP985_11050</name>
</gene>
<keyword evidence="3" id="KW-1185">Reference proteome</keyword>
<dbReference type="AlphaFoldDB" id="A0AAX2AHI6"/>
<dbReference type="EMBL" id="NXID01000047">
    <property type="protein sequence ID" value="RXK14966.1"/>
    <property type="molecule type" value="Genomic_DNA"/>
</dbReference>
<sequence length="281" mass="33139">MSKCTIVINTCDAYNDVWELFFKAFEEYWPDCEYNIVLNTEKIKCNLSNVTTHTFNETSTLDNWGKRFKQTLQDIDSDFVIMLYDDFILEGNVNKNKIKQCIKWLEDEKNKDICAFYFIHSQNKNIDDGKFEGFERLPLKADYKLNSAPAIWKKDKLISFIEDNDSPWAWEYFGSYRTYNKQSIFYSIKKENEDIYPYNYSMGGAIYRSKWVSSVVLPLVDKYKLDLDLSKRGLTDKVGGSNKRTLKWKIDFFITGYKMIGLGVFLFAYRIIIKKIGVFFG</sequence>
<evidence type="ECO:0000313" key="3">
    <source>
        <dbReference type="Proteomes" id="UP000290092"/>
    </source>
</evidence>
<protein>
    <recommendedName>
        <fullName evidence="4">Glycosyltransferase, family 2</fullName>
    </recommendedName>
</protein>
<keyword evidence="1" id="KW-0812">Transmembrane</keyword>
<accession>A0AAX2AHI6</accession>
<comment type="caution">
    <text evidence="2">The sequence shown here is derived from an EMBL/GenBank/DDBJ whole genome shotgun (WGS) entry which is preliminary data.</text>
</comment>
<keyword evidence="1" id="KW-1133">Transmembrane helix</keyword>
<reference evidence="2 3" key="1">
    <citation type="submission" date="2017-09" db="EMBL/GenBank/DDBJ databases">
        <title>Genomics of the genus Arcobacter.</title>
        <authorList>
            <person name="Perez-Cataluna A."/>
            <person name="Figueras M.J."/>
            <person name="Salas-Masso N."/>
        </authorList>
    </citation>
    <scope>NUCLEOTIDE SEQUENCE [LARGE SCALE GENOMIC DNA]</scope>
    <source>
        <strain evidence="2 3">CECT 7386</strain>
    </source>
</reference>
<organism evidence="2 3">
    <name type="scientific">Malaciobacter mytili LMG 24559</name>
    <dbReference type="NCBI Taxonomy" id="1032238"/>
    <lineage>
        <taxon>Bacteria</taxon>
        <taxon>Pseudomonadati</taxon>
        <taxon>Campylobacterota</taxon>
        <taxon>Epsilonproteobacteria</taxon>
        <taxon>Campylobacterales</taxon>
        <taxon>Arcobacteraceae</taxon>
        <taxon>Malaciobacter</taxon>
    </lineage>
</organism>
<name>A0AAX2AHI6_9BACT</name>
<evidence type="ECO:0008006" key="4">
    <source>
        <dbReference type="Google" id="ProtNLM"/>
    </source>
</evidence>
<dbReference type="Proteomes" id="UP000290092">
    <property type="component" value="Unassembled WGS sequence"/>
</dbReference>
<dbReference type="KEGG" id="amyt:AMYT_0872"/>
<dbReference type="RefSeq" id="WP_114841335.1">
    <property type="nucleotide sequence ID" value="NZ_CP031219.1"/>
</dbReference>
<evidence type="ECO:0000313" key="2">
    <source>
        <dbReference type="EMBL" id="RXK14966.1"/>
    </source>
</evidence>
<keyword evidence="1" id="KW-0472">Membrane</keyword>